<dbReference type="AlphaFoldDB" id="A0A839VA37"/>
<dbReference type="Proteomes" id="UP000547614">
    <property type="component" value="Unassembled WGS sequence"/>
</dbReference>
<sequence length="72" mass="8114">MWSNGKTVQQVYVTHHAQNAWANIQGMGWRKIRTGATDGVTNTFCLLSAAKANNRTVNVYIVDNLIERAYMN</sequence>
<gene>
    <name evidence="1" type="ORF">FHR94_003789</name>
</gene>
<protein>
    <submittedName>
        <fullName evidence="1">Uncharacterized protein</fullName>
    </submittedName>
</protein>
<dbReference type="EMBL" id="JACHXP010000031">
    <property type="protein sequence ID" value="MBB3192493.1"/>
    <property type="molecule type" value="Genomic_DNA"/>
</dbReference>
<keyword evidence="2" id="KW-1185">Reference proteome</keyword>
<evidence type="ECO:0000313" key="2">
    <source>
        <dbReference type="Proteomes" id="UP000547614"/>
    </source>
</evidence>
<evidence type="ECO:0000313" key="1">
    <source>
        <dbReference type="EMBL" id="MBB3192493.1"/>
    </source>
</evidence>
<comment type="caution">
    <text evidence="1">The sequence shown here is derived from an EMBL/GenBank/DDBJ whole genome shotgun (WGS) entry which is preliminary data.</text>
</comment>
<dbReference type="RefSeq" id="WP_183328174.1">
    <property type="nucleotide sequence ID" value="NZ_JACHXP010000031.1"/>
</dbReference>
<reference evidence="1 2" key="1">
    <citation type="submission" date="2020-08" db="EMBL/GenBank/DDBJ databases">
        <title>Genomic Encyclopedia of Type Strains, Phase III (KMG-III): the genomes of soil and plant-associated and newly described type strains.</title>
        <authorList>
            <person name="Whitman W."/>
        </authorList>
    </citation>
    <scope>NUCLEOTIDE SEQUENCE [LARGE SCALE GENOMIC DNA]</scope>
    <source>
        <strain evidence="1 2">CECT 7282</strain>
    </source>
</reference>
<accession>A0A839VA37</accession>
<name>A0A839VA37_9GAMM</name>
<proteinExistence type="predicted"/>
<organism evidence="1 2">
    <name type="scientific">Halomonas cerina</name>
    <dbReference type="NCBI Taxonomy" id="447424"/>
    <lineage>
        <taxon>Bacteria</taxon>
        <taxon>Pseudomonadati</taxon>
        <taxon>Pseudomonadota</taxon>
        <taxon>Gammaproteobacteria</taxon>
        <taxon>Oceanospirillales</taxon>
        <taxon>Halomonadaceae</taxon>
        <taxon>Halomonas</taxon>
    </lineage>
</organism>